<name>A0ABN5J9U3_FUSMR</name>
<proteinExistence type="predicted"/>
<dbReference type="Proteomes" id="UP000240258">
    <property type="component" value="Chromosome"/>
</dbReference>
<keyword evidence="2" id="KW-1185">Reference proteome</keyword>
<sequence length="75" mass="8801">MNIINQEEDISLKISSKLEYLMKINKVKAKDLSDFIGITEVNFSRIRNRLKEGKFPTFTFIAGVSKYFDTNFFEK</sequence>
<dbReference type="GeneID" id="62763664"/>
<organism evidence="1 2">
    <name type="scientific">Fusobacterium mortiferum ATCC 9817</name>
    <dbReference type="NCBI Taxonomy" id="469616"/>
    <lineage>
        <taxon>Bacteria</taxon>
        <taxon>Fusobacteriati</taxon>
        <taxon>Fusobacteriota</taxon>
        <taxon>Fusobacteriia</taxon>
        <taxon>Fusobacteriales</taxon>
        <taxon>Fusobacteriaceae</taxon>
        <taxon>Fusobacterium</taxon>
    </lineage>
</organism>
<reference evidence="2" key="1">
    <citation type="journal article" date="2018" name="MSphere">
        <title>Fusobacterium Genomics Using MinION and Illumina Sequencing Enables Genome Completion and Correction.</title>
        <authorList>
            <person name="Todd S.M."/>
            <person name="Settlage R.E."/>
            <person name="Lahmers K.K."/>
            <person name="Slade D.J."/>
        </authorList>
    </citation>
    <scope>NUCLEOTIDE SEQUENCE [LARGE SCALE GENOMIC DNA]</scope>
    <source>
        <strain evidence="2">ATCC 9817</strain>
    </source>
</reference>
<dbReference type="RefSeq" id="WP_005885650.1">
    <property type="nucleotide sequence ID" value="NZ_CAXSWX010000004.1"/>
</dbReference>
<gene>
    <name evidence="1" type="ORF">C4N19_09000</name>
</gene>
<evidence type="ECO:0000313" key="1">
    <source>
        <dbReference type="EMBL" id="AVQ19221.1"/>
    </source>
</evidence>
<evidence type="ECO:0008006" key="3">
    <source>
        <dbReference type="Google" id="ProtNLM"/>
    </source>
</evidence>
<protein>
    <recommendedName>
        <fullName evidence="3">HTH cro/C1-type domain-containing protein</fullName>
    </recommendedName>
</protein>
<accession>A0ABN5J9U3</accession>
<dbReference type="EMBL" id="CP028102">
    <property type="protein sequence ID" value="AVQ19221.1"/>
    <property type="molecule type" value="Genomic_DNA"/>
</dbReference>
<evidence type="ECO:0000313" key="2">
    <source>
        <dbReference type="Proteomes" id="UP000240258"/>
    </source>
</evidence>